<protein>
    <submittedName>
        <fullName evidence="1">Uncharacterized protein</fullName>
    </submittedName>
</protein>
<sequence>MDPLLNVSLRLRLGLFGPHANCAFIATGSKYVGVRRAPTGSIDDTGMPRLKTATQIFSHSSKRPNSSWIIEPPIILQDFQSDPPLSNL</sequence>
<accession>A0ABR2MKW9</accession>
<gene>
    <name evidence="1" type="ORF">KSP40_PGU018730</name>
</gene>
<evidence type="ECO:0000313" key="2">
    <source>
        <dbReference type="Proteomes" id="UP001412067"/>
    </source>
</evidence>
<evidence type="ECO:0000313" key="1">
    <source>
        <dbReference type="EMBL" id="KAK8964329.1"/>
    </source>
</evidence>
<organism evidence="1 2">
    <name type="scientific">Platanthera guangdongensis</name>
    <dbReference type="NCBI Taxonomy" id="2320717"/>
    <lineage>
        <taxon>Eukaryota</taxon>
        <taxon>Viridiplantae</taxon>
        <taxon>Streptophyta</taxon>
        <taxon>Embryophyta</taxon>
        <taxon>Tracheophyta</taxon>
        <taxon>Spermatophyta</taxon>
        <taxon>Magnoliopsida</taxon>
        <taxon>Liliopsida</taxon>
        <taxon>Asparagales</taxon>
        <taxon>Orchidaceae</taxon>
        <taxon>Orchidoideae</taxon>
        <taxon>Orchideae</taxon>
        <taxon>Orchidinae</taxon>
        <taxon>Platanthera</taxon>
    </lineage>
</organism>
<reference evidence="1 2" key="1">
    <citation type="journal article" date="2022" name="Nat. Plants">
        <title>Genomes of leafy and leafless Platanthera orchids illuminate the evolution of mycoheterotrophy.</title>
        <authorList>
            <person name="Li M.H."/>
            <person name="Liu K.W."/>
            <person name="Li Z."/>
            <person name="Lu H.C."/>
            <person name="Ye Q.L."/>
            <person name="Zhang D."/>
            <person name="Wang J.Y."/>
            <person name="Li Y.F."/>
            <person name="Zhong Z.M."/>
            <person name="Liu X."/>
            <person name="Yu X."/>
            <person name="Liu D.K."/>
            <person name="Tu X.D."/>
            <person name="Liu B."/>
            <person name="Hao Y."/>
            <person name="Liao X.Y."/>
            <person name="Jiang Y.T."/>
            <person name="Sun W.H."/>
            <person name="Chen J."/>
            <person name="Chen Y.Q."/>
            <person name="Ai Y."/>
            <person name="Zhai J.W."/>
            <person name="Wu S.S."/>
            <person name="Zhou Z."/>
            <person name="Hsiao Y.Y."/>
            <person name="Wu W.L."/>
            <person name="Chen Y.Y."/>
            <person name="Lin Y.F."/>
            <person name="Hsu J.L."/>
            <person name="Li C.Y."/>
            <person name="Wang Z.W."/>
            <person name="Zhao X."/>
            <person name="Zhong W.Y."/>
            <person name="Ma X.K."/>
            <person name="Ma L."/>
            <person name="Huang J."/>
            <person name="Chen G.Z."/>
            <person name="Huang M.Z."/>
            <person name="Huang L."/>
            <person name="Peng D.H."/>
            <person name="Luo Y.B."/>
            <person name="Zou S.Q."/>
            <person name="Chen S.P."/>
            <person name="Lan S."/>
            <person name="Tsai W.C."/>
            <person name="Van de Peer Y."/>
            <person name="Liu Z.J."/>
        </authorList>
    </citation>
    <scope>NUCLEOTIDE SEQUENCE [LARGE SCALE GENOMIC DNA]</scope>
    <source>
        <strain evidence="1">Lor288</strain>
    </source>
</reference>
<proteinExistence type="predicted"/>
<name>A0ABR2MKW9_9ASPA</name>
<keyword evidence="2" id="KW-1185">Reference proteome</keyword>
<comment type="caution">
    <text evidence="1">The sequence shown here is derived from an EMBL/GenBank/DDBJ whole genome shotgun (WGS) entry which is preliminary data.</text>
</comment>
<dbReference type="Proteomes" id="UP001412067">
    <property type="component" value="Unassembled WGS sequence"/>
</dbReference>
<dbReference type="EMBL" id="JBBWWR010000007">
    <property type="protein sequence ID" value="KAK8964329.1"/>
    <property type="molecule type" value="Genomic_DNA"/>
</dbReference>